<dbReference type="PANTHER" id="PTHR44591:SF23">
    <property type="entry name" value="CHEY SUBFAMILY"/>
    <property type="match status" value="1"/>
</dbReference>
<evidence type="ECO:0000256" key="1">
    <source>
        <dbReference type="ARBA" id="ARBA00022553"/>
    </source>
</evidence>
<keyword evidence="1" id="KW-0597">Phosphoprotein</keyword>
<dbReference type="Gene3D" id="3.40.50.2300">
    <property type="match status" value="1"/>
</dbReference>
<gene>
    <name evidence="4" type="ORF">J2I47_07260</name>
</gene>
<dbReference type="PROSITE" id="PS50110">
    <property type="entry name" value="RESPONSE_REGULATORY"/>
    <property type="match status" value="1"/>
</dbReference>
<dbReference type="EMBL" id="JAFMYV010000003">
    <property type="protein sequence ID" value="MBO0936343.1"/>
    <property type="molecule type" value="Genomic_DNA"/>
</dbReference>
<evidence type="ECO:0000313" key="4">
    <source>
        <dbReference type="EMBL" id="MBO0936343.1"/>
    </source>
</evidence>
<protein>
    <submittedName>
        <fullName evidence="4">Response regulator</fullName>
    </submittedName>
</protein>
<dbReference type="RefSeq" id="WP_207363910.1">
    <property type="nucleotide sequence ID" value="NZ_JAFMYV010000003.1"/>
</dbReference>
<organism evidence="4 5">
    <name type="scientific">Fibrella rubiginis</name>
    <dbReference type="NCBI Taxonomy" id="2817060"/>
    <lineage>
        <taxon>Bacteria</taxon>
        <taxon>Pseudomonadati</taxon>
        <taxon>Bacteroidota</taxon>
        <taxon>Cytophagia</taxon>
        <taxon>Cytophagales</taxon>
        <taxon>Spirosomataceae</taxon>
        <taxon>Fibrella</taxon>
    </lineage>
</organism>
<reference evidence="4" key="1">
    <citation type="submission" date="2021-03" db="EMBL/GenBank/DDBJ databases">
        <title>Fibrella sp. HMF5335 genome sequencing and assembly.</title>
        <authorList>
            <person name="Kang H."/>
            <person name="Kim H."/>
            <person name="Bae S."/>
            <person name="Joh K."/>
        </authorList>
    </citation>
    <scope>NUCLEOTIDE SEQUENCE</scope>
    <source>
        <strain evidence="4">HMF5335</strain>
    </source>
</reference>
<comment type="caution">
    <text evidence="2">Lacks conserved residue(s) required for the propagation of feature annotation.</text>
</comment>
<accession>A0A939GEK4</accession>
<dbReference type="InterPro" id="IPR050595">
    <property type="entry name" value="Bact_response_regulator"/>
</dbReference>
<proteinExistence type="predicted"/>
<dbReference type="InterPro" id="IPR001789">
    <property type="entry name" value="Sig_transdc_resp-reg_receiver"/>
</dbReference>
<feature type="domain" description="Response regulatory" evidence="3">
    <location>
        <begin position="3"/>
        <end position="122"/>
    </location>
</feature>
<evidence type="ECO:0000313" key="5">
    <source>
        <dbReference type="Proteomes" id="UP000664034"/>
    </source>
</evidence>
<dbReference type="GO" id="GO:0000160">
    <property type="term" value="P:phosphorelay signal transduction system"/>
    <property type="evidence" value="ECO:0007669"/>
    <property type="project" value="InterPro"/>
</dbReference>
<name>A0A939GEK4_9BACT</name>
<dbReference type="Proteomes" id="UP000664034">
    <property type="component" value="Unassembled WGS sequence"/>
</dbReference>
<evidence type="ECO:0000256" key="2">
    <source>
        <dbReference type="PROSITE-ProRule" id="PRU00169"/>
    </source>
</evidence>
<dbReference type="PANTHER" id="PTHR44591">
    <property type="entry name" value="STRESS RESPONSE REGULATOR PROTEIN 1"/>
    <property type="match status" value="1"/>
</dbReference>
<comment type="caution">
    <text evidence="4">The sequence shown here is derived from an EMBL/GenBank/DDBJ whole genome shotgun (WGS) entry which is preliminary data.</text>
</comment>
<sequence length="125" mass="13826">MKSIWRVDDDHQEHTPFKAVVTQTGATLPISSFFNGSALLEALTTTAPLSDLIILYLHMPRMNGLETLQAMGRNPAFDDVPIVLNSASATPSLRAVAQQLGAECRIKPTTLLAMRDSMHYLLQRY</sequence>
<dbReference type="Pfam" id="PF00072">
    <property type="entry name" value="Response_reg"/>
    <property type="match status" value="1"/>
</dbReference>
<dbReference type="SMART" id="SM00448">
    <property type="entry name" value="REC"/>
    <property type="match status" value="1"/>
</dbReference>
<keyword evidence="5" id="KW-1185">Reference proteome</keyword>
<dbReference type="SUPFAM" id="SSF52172">
    <property type="entry name" value="CheY-like"/>
    <property type="match status" value="1"/>
</dbReference>
<dbReference type="InterPro" id="IPR011006">
    <property type="entry name" value="CheY-like_superfamily"/>
</dbReference>
<dbReference type="AlphaFoldDB" id="A0A939GEK4"/>
<evidence type="ECO:0000259" key="3">
    <source>
        <dbReference type="PROSITE" id="PS50110"/>
    </source>
</evidence>